<reference evidence="2" key="1">
    <citation type="journal article" date="2010" name="Science">
        <title>Plasticity of animal genome architecture unmasked by rapid evolution of a pelagic tunicate.</title>
        <authorList>
            <person name="Denoeud F."/>
            <person name="Henriet S."/>
            <person name="Mungpakdee S."/>
            <person name="Aury J.M."/>
            <person name="Da Silva C."/>
            <person name="Brinkmann H."/>
            <person name="Mikhaleva J."/>
            <person name="Olsen L.C."/>
            <person name="Jubin C."/>
            <person name="Canestro C."/>
            <person name="Bouquet J.M."/>
            <person name="Danks G."/>
            <person name="Poulain J."/>
            <person name="Campsteijn C."/>
            <person name="Adamski M."/>
            <person name="Cross I."/>
            <person name="Yadetie F."/>
            <person name="Muffato M."/>
            <person name="Louis A."/>
            <person name="Butcher S."/>
            <person name="Tsagkogeorga G."/>
            <person name="Konrad A."/>
            <person name="Singh S."/>
            <person name="Jensen M.F."/>
            <person name="Cong E.H."/>
            <person name="Eikeseth-Otteraa H."/>
            <person name="Noel B."/>
            <person name="Anthouard V."/>
            <person name="Porcel B.M."/>
            <person name="Kachouri-Lafond R."/>
            <person name="Nishino A."/>
            <person name="Ugolini M."/>
            <person name="Chourrout P."/>
            <person name="Nishida H."/>
            <person name="Aasland R."/>
            <person name="Huzurbazar S."/>
            <person name="Westhof E."/>
            <person name="Delsuc F."/>
            <person name="Lehrach H."/>
            <person name="Reinhardt R."/>
            <person name="Weissenbach J."/>
            <person name="Roy S.W."/>
            <person name="Artiguenave F."/>
            <person name="Postlethwait J.H."/>
            <person name="Manak J.R."/>
            <person name="Thompson E.M."/>
            <person name="Jaillon O."/>
            <person name="Du Pasquier L."/>
            <person name="Boudinot P."/>
            <person name="Liberles D.A."/>
            <person name="Volff J.N."/>
            <person name="Philippe H."/>
            <person name="Lenhard B."/>
            <person name="Roest Crollius H."/>
            <person name="Wincker P."/>
            <person name="Chourrout D."/>
        </authorList>
    </citation>
    <scope>NUCLEOTIDE SEQUENCE [LARGE SCALE GENOMIC DNA]</scope>
</reference>
<feature type="region of interest" description="Disordered" evidence="1">
    <location>
        <begin position="1"/>
        <end position="34"/>
    </location>
</feature>
<feature type="region of interest" description="Disordered" evidence="1">
    <location>
        <begin position="218"/>
        <end position="243"/>
    </location>
</feature>
<organism evidence="2">
    <name type="scientific">Oikopleura dioica</name>
    <name type="common">Tunicate</name>
    <dbReference type="NCBI Taxonomy" id="34765"/>
    <lineage>
        <taxon>Eukaryota</taxon>
        <taxon>Metazoa</taxon>
        <taxon>Chordata</taxon>
        <taxon>Tunicata</taxon>
        <taxon>Appendicularia</taxon>
        <taxon>Copelata</taxon>
        <taxon>Oikopleuridae</taxon>
        <taxon>Oikopleura</taxon>
    </lineage>
</organism>
<evidence type="ECO:0000256" key="1">
    <source>
        <dbReference type="SAM" id="MobiDB-lite"/>
    </source>
</evidence>
<feature type="compositionally biased region" description="Polar residues" evidence="1">
    <location>
        <begin position="227"/>
        <end position="243"/>
    </location>
</feature>
<evidence type="ECO:0000313" key="2">
    <source>
        <dbReference type="EMBL" id="CBY33350.1"/>
    </source>
</evidence>
<dbReference type="Proteomes" id="UP000011014">
    <property type="component" value="Unassembled WGS sequence"/>
</dbReference>
<dbReference type="AlphaFoldDB" id="E4YCT3"/>
<gene>
    <name evidence="2" type="ORF">GSOID_T00021254001</name>
</gene>
<proteinExistence type="predicted"/>
<name>E4YCT3_OIKDI</name>
<sequence length="243" mass="28272">MEQTPSKISLSFPGPSASRSETTLNRRDSSKKHPLSKAKIFTNLLQKMDHSKYISKHGFDIFYPKSENPTIDFLVALYAAACSSRFPAIEWNEHDKEWFIVDFRILRRCCPKFDDDECKINAFKWWMQALDFHRVEVGDFPGPYKFAFFHPDMKKHDISAFHRLVGKRNKNETRVDEAKNTFSPIFNDRKMPQKNHARNNCPVSFPNLSQNDEINENSASKMKKHSNAPSLITNSQINTRLNN</sequence>
<accession>E4YCT3</accession>
<protein>
    <submittedName>
        <fullName evidence="2">Uncharacterized protein</fullName>
    </submittedName>
</protein>
<dbReference type="EMBL" id="FN654411">
    <property type="protein sequence ID" value="CBY33350.1"/>
    <property type="molecule type" value="Genomic_DNA"/>
</dbReference>